<dbReference type="Pfam" id="PF13487">
    <property type="entry name" value="HD_5"/>
    <property type="match status" value="1"/>
</dbReference>
<gene>
    <name evidence="3" type="ORF">J2X16_002190</name>
</gene>
<dbReference type="PANTHER" id="PTHR45228:SF8">
    <property type="entry name" value="TWO-COMPONENT RESPONSE REGULATOR-RELATED"/>
    <property type="match status" value="1"/>
</dbReference>
<proteinExistence type="predicted"/>
<dbReference type="InterPro" id="IPR037522">
    <property type="entry name" value="HD_GYP_dom"/>
</dbReference>
<accession>A0ABU1Z8R9</accession>
<evidence type="ECO:0000256" key="1">
    <source>
        <dbReference type="SAM" id="MobiDB-lite"/>
    </source>
</evidence>
<evidence type="ECO:0000259" key="2">
    <source>
        <dbReference type="PROSITE" id="PS51832"/>
    </source>
</evidence>
<dbReference type="RefSeq" id="WP_082579823.1">
    <property type="nucleotide sequence ID" value="NZ_JAVDXQ010000003.1"/>
</dbReference>
<protein>
    <submittedName>
        <fullName evidence="3">Two-component system response regulator</fullName>
    </submittedName>
</protein>
<feature type="region of interest" description="Disordered" evidence="1">
    <location>
        <begin position="1"/>
        <end position="25"/>
    </location>
</feature>
<dbReference type="InterPro" id="IPR003607">
    <property type="entry name" value="HD/PDEase_dom"/>
</dbReference>
<dbReference type="PROSITE" id="PS51832">
    <property type="entry name" value="HD_GYP"/>
    <property type="match status" value="1"/>
</dbReference>
<dbReference type="Gene3D" id="1.10.3210.10">
    <property type="entry name" value="Hypothetical protein af1432"/>
    <property type="match status" value="1"/>
</dbReference>
<evidence type="ECO:0000313" key="4">
    <source>
        <dbReference type="Proteomes" id="UP001180536"/>
    </source>
</evidence>
<keyword evidence="4" id="KW-1185">Reference proteome</keyword>
<name>A0ABU1Z8R9_9BURK</name>
<dbReference type="Proteomes" id="UP001180536">
    <property type="component" value="Unassembled WGS sequence"/>
</dbReference>
<evidence type="ECO:0000313" key="3">
    <source>
        <dbReference type="EMBL" id="MDR7296843.1"/>
    </source>
</evidence>
<dbReference type="CDD" id="cd00077">
    <property type="entry name" value="HDc"/>
    <property type="match status" value="1"/>
</dbReference>
<dbReference type="InterPro" id="IPR052020">
    <property type="entry name" value="Cyclic_di-GMP/3'3'-cGAMP_PDE"/>
</dbReference>
<dbReference type="SUPFAM" id="SSF109604">
    <property type="entry name" value="HD-domain/PDEase-like"/>
    <property type="match status" value="1"/>
</dbReference>
<dbReference type="PANTHER" id="PTHR45228">
    <property type="entry name" value="CYCLIC DI-GMP PHOSPHODIESTERASE TM_0186-RELATED"/>
    <property type="match status" value="1"/>
</dbReference>
<dbReference type="EMBL" id="JAVDXQ010000003">
    <property type="protein sequence ID" value="MDR7296843.1"/>
    <property type="molecule type" value="Genomic_DNA"/>
</dbReference>
<organism evidence="3 4">
    <name type="scientific">Pelomonas aquatica</name>
    <dbReference type="NCBI Taxonomy" id="431058"/>
    <lineage>
        <taxon>Bacteria</taxon>
        <taxon>Pseudomonadati</taxon>
        <taxon>Pseudomonadota</taxon>
        <taxon>Betaproteobacteria</taxon>
        <taxon>Burkholderiales</taxon>
        <taxon>Sphaerotilaceae</taxon>
        <taxon>Roseateles</taxon>
    </lineage>
</organism>
<feature type="domain" description="HD-GYP" evidence="2">
    <location>
        <begin position="10"/>
        <end position="208"/>
    </location>
</feature>
<reference evidence="3 4" key="1">
    <citation type="submission" date="2023-07" db="EMBL/GenBank/DDBJ databases">
        <title>Sorghum-associated microbial communities from plants grown in Nebraska, USA.</title>
        <authorList>
            <person name="Schachtman D."/>
        </authorList>
    </citation>
    <scope>NUCLEOTIDE SEQUENCE [LARGE SCALE GENOMIC DNA]</scope>
    <source>
        <strain evidence="3 4">BE310</strain>
    </source>
</reference>
<sequence length="221" mass="23750">MSFTAHHPSAPSHGVPASLPGLPALGRQDEETRAHRVRLGHLAEALARHLGLDADTAQLLRLAAPLHDIGEFDPTAAAFEPAWPLTAAEERRRRQIQPRRGAALLGGSSLPLFALAAEIALHHRERWDGNGYPEGLRGKAIPLSARIVAVVDYFDALTMRRDFRPARADDRGLAMLAEQAGSAFDPEIVSTFLAHAPELIALRDRVDPARPGGGAPPKVAP</sequence>
<comment type="caution">
    <text evidence="3">The sequence shown here is derived from an EMBL/GenBank/DDBJ whole genome shotgun (WGS) entry which is preliminary data.</text>
</comment>
<dbReference type="SMART" id="SM00471">
    <property type="entry name" value="HDc"/>
    <property type="match status" value="1"/>
</dbReference>